<dbReference type="OMA" id="NMAVTHQ"/>
<evidence type="ECO:0000313" key="5">
    <source>
        <dbReference type="Proteomes" id="UP000007110"/>
    </source>
</evidence>
<dbReference type="KEGG" id="spu:105438491"/>
<reference evidence="5" key="1">
    <citation type="submission" date="2015-02" db="EMBL/GenBank/DDBJ databases">
        <title>Genome sequencing for Strongylocentrotus purpuratus.</title>
        <authorList>
            <person name="Murali S."/>
            <person name="Liu Y."/>
            <person name="Vee V."/>
            <person name="English A."/>
            <person name="Wang M."/>
            <person name="Skinner E."/>
            <person name="Han Y."/>
            <person name="Muzny D.M."/>
            <person name="Worley K.C."/>
            <person name="Gibbs R.A."/>
        </authorList>
    </citation>
    <scope>NUCLEOTIDE SEQUENCE</scope>
</reference>
<evidence type="ECO:0000313" key="4">
    <source>
        <dbReference type="EnsemblMetazoa" id="XP_011664680"/>
    </source>
</evidence>
<dbReference type="InParanoid" id="A0A7M7HFV2"/>
<feature type="region of interest" description="Disordered" evidence="2">
    <location>
        <begin position="381"/>
        <end position="501"/>
    </location>
</feature>
<keyword evidence="5" id="KW-1185">Reference proteome</keyword>
<evidence type="ECO:0000256" key="2">
    <source>
        <dbReference type="SAM" id="MobiDB-lite"/>
    </source>
</evidence>
<dbReference type="PANTHER" id="PTHR11188">
    <property type="entry name" value="ARRESTIN DOMAIN CONTAINING PROTEIN"/>
    <property type="match status" value="1"/>
</dbReference>
<dbReference type="GO" id="GO:0005737">
    <property type="term" value="C:cytoplasm"/>
    <property type="evidence" value="ECO:0000318"/>
    <property type="project" value="GO_Central"/>
</dbReference>
<dbReference type="Pfam" id="PF00339">
    <property type="entry name" value="Arrestin_N"/>
    <property type="match status" value="1"/>
</dbReference>
<dbReference type="GO" id="GO:0015031">
    <property type="term" value="P:protein transport"/>
    <property type="evidence" value="ECO:0000318"/>
    <property type="project" value="GO_Central"/>
</dbReference>
<dbReference type="OrthoDB" id="2333384at2759"/>
<organism evidence="4 5">
    <name type="scientific">Strongylocentrotus purpuratus</name>
    <name type="common">Purple sea urchin</name>
    <dbReference type="NCBI Taxonomy" id="7668"/>
    <lineage>
        <taxon>Eukaryota</taxon>
        <taxon>Metazoa</taxon>
        <taxon>Echinodermata</taxon>
        <taxon>Eleutherozoa</taxon>
        <taxon>Echinozoa</taxon>
        <taxon>Echinoidea</taxon>
        <taxon>Euechinoidea</taxon>
        <taxon>Echinacea</taxon>
        <taxon>Camarodonta</taxon>
        <taxon>Echinidea</taxon>
        <taxon>Strongylocentrotidae</taxon>
        <taxon>Strongylocentrotus</taxon>
    </lineage>
</organism>
<feature type="compositionally biased region" description="Low complexity" evidence="2">
    <location>
        <begin position="473"/>
        <end position="484"/>
    </location>
</feature>
<sequence>MSSKLEVFDIVFENNDVDIFKPGDVIQGFVLVVLSAEKKHIRGIRVKFKGKTKTEWRNFHDDGEDFLWKEVLFKHTALVFGEDDACDRSYILPAGEHKFPFRFRLPLGLPPELYCKFAQVSYMVKAVIDRPRKYDHSAKRAFRIRPVVDLNIIPEVLHPIGDQQTTNEGCLCCETGPITLDVNVNKRGFVVGESMWVSGCLDNQSNSDVSVISCTLTQTLTFFAKSGWRTDDKRIRDDIVEIEIEGCPSYQKKAIEPTAFRVPPIVPCAFETCPNIFLEYSLQISAIVGFETPACSLRLPISIGTIAALNTIRRPSVNMAVTHQSELKRMVPPPPSYDIAVSGFREVEPVQSNPSATRTNPARLFPDLPIISNYTASDSNVLPVSCSPRSPSGKGKYSTSPTSEKNRQRKTTSPAAGNFATLPSNPLPASYSPMSPTSRAMYDTLPSANDRRSGKSAPVMANPVTTSPAHVIPPLSSPRSSTPRLRYDSTPTSERGESASLLSNRMTAPDANTYYDTSLGYGQLPLADPWRTQNQFIRDDPQDQSMARTRGRIAEAFV</sequence>
<reference evidence="4" key="2">
    <citation type="submission" date="2021-01" db="UniProtKB">
        <authorList>
            <consortium name="EnsemblMetazoa"/>
        </authorList>
    </citation>
    <scope>IDENTIFICATION</scope>
</reference>
<dbReference type="Proteomes" id="UP000007110">
    <property type="component" value="Unassembled WGS sequence"/>
</dbReference>
<dbReference type="SMART" id="SM01017">
    <property type="entry name" value="Arrestin_C"/>
    <property type="match status" value="1"/>
</dbReference>
<comment type="similarity">
    <text evidence="1">Belongs to the arrestin family.</text>
</comment>
<dbReference type="InterPro" id="IPR011021">
    <property type="entry name" value="Arrestin-like_N"/>
</dbReference>
<dbReference type="Pfam" id="PF02752">
    <property type="entry name" value="Arrestin_C"/>
    <property type="match status" value="1"/>
</dbReference>
<dbReference type="PANTHER" id="PTHR11188:SF176">
    <property type="entry name" value="ARRESTIN DOMAIN-CONTAINING PROTEIN 1"/>
    <property type="match status" value="1"/>
</dbReference>
<dbReference type="InterPro" id="IPR014752">
    <property type="entry name" value="Arrestin-like_C"/>
</dbReference>
<dbReference type="RefSeq" id="XP_011664680.2">
    <property type="nucleotide sequence ID" value="XM_011666378.2"/>
</dbReference>
<dbReference type="GeneID" id="105438491"/>
<accession>A0A7M7HFV2</accession>
<protein>
    <recommendedName>
        <fullName evidence="3">Arrestin C-terminal-like domain-containing protein</fullName>
    </recommendedName>
</protein>
<dbReference type="Gene3D" id="2.60.40.640">
    <property type="match status" value="2"/>
</dbReference>
<proteinExistence type="inferred from homology"/>
<name>A0A7M7HFV2_STRPU</name>
<feature type="domain" description="Arrestin C-terminal-like" evidence="3">
    <location>
        <begin position="174"/>
        <end position="308"/>
    </location>
</feature>
<feature type="compositionally biased region" description="Polar residues" evidence="2">
    <location>
        <begin position="381"/>
        <end position="390"/>
    </location>
</feature>
<evidence type="ECO:0000256" key="1">
    <source>
        <dbReference type="ARBA" id="ARBA00005298"/>
    </source>
</evidence>
<dbReference type="AlphaFoldDB" id="A0A7M7HFV2"/>
<dbReference type="InterPro" id="IPR014756">
    <property type="entry name" value="Ig_E-set"/>
</dbReference>
<evidence type="ECO:0000259" key="3">
    <source>
        <dbReference type="SMART" id="SM01017"/>
    </source>
</evidence>
<dbReference type="SUPFAM" id="SSF81296">
    <property type="entry name" value="E set domains"/>
    <property type="match status" value="2"/>
</dbReference>
<dbReference type="InterPro" id="IPR011022">
    <property type="entry name" value="Arrestin_C-like"/>
</dbReference>
<dbReference type="InterPro" id="IPR050357">
    <property type="entry name" value="Arrestin_domain-protein"/>
</dbReference>
<dbReference type="EnsemblMetazoa" id="XM_011666378">
    <property type="protein sequence ID" value="XP_011664680"/>
    <property type="gene ID" value="LOC105438491"/>
</dbReference>